<feature type="domain" description="GST C-terminal" evidence="2">
    <location>
        <begin position="82"/>
        <end position="213"/>
    </location>
</feature>
<evidence type="ECO:0000259" key="2">
    <source>
        <dbReference type="PROSITE" id="PS50405"/>
    </source>
</evidence>
<dbReference type="InterPro" id="IPR036282">
    <property type="entry name" value="Glutathione-S-Trfase_C_sf"/>
</dbReference>
<dbReference type="Pfam" id="PF14497">
    <property type="entry name" value="GST_C_3"/>
    <property type="match status" value="1"/>
</dbReference>
<dbReference type="Pfam" id="PF13417">
    <property type="entry name" value="GST_N_3"/>
    <property type="match status" value="1"/>
</dbReference>
<dbReference type="Gene3D" id="3.40.30.10">
    <property type="entry name" value="Glutaredoxin"/>
    <property type="match status" value="1"/>
</dbReference>
<dbReference type="Proteomes" id="UP000256310">
    <property type="component" value="Unassembled WGS sequence"/>
</dbReference>
<dbReference type="OrthoDB" id="9782992at2"/>
<dbReference type="GO" id="GO:0016740">
    <property type="term" value="F:transferase activity"/>
    <property type="evidence" value="ECO:0007669"/>
    <property type="project" value="UniProtKB-KW"/>
</dbReference>
<gene>
    <name evidence="3" type="ORF">DFR46_1072</name>
</gene>
<comment type="caution">
    <text evidence="3">The sequence shown here is derived from an EMBL/GenBank/DDBJ whole genome shotgun (WGS) entry which is preliminary data.</text>
</comment>
<feature type="domain" description="GST N-terminal" evidence="1">
    <location>
        <begin position="1"/>
        <end position="77"/>
    </location>
</feature>
<dbReference type="CDD" id="cd03192">
    <property type="entry name" value="GST_C_Sigma_like"/>
    <property type="match status" value="1"/>
</dbReference>
<dbReference type="InterPro" id="IPR036249">
    <property type="entry name" value="Thioredoxin-like_sf"/>
</dbReference>
<protein>
    <submittedName>
        <fullName evidence="3">Glutathione S-transferase</fullName>
    </submittedName>
</protein>
<evidence type="ECO:0000313" key="4">
    <source>
        <dbReference type="Proteomes" id="UP000256310"/>
    </source>
</evidence>
<dbReference type="SUPFAM" id="SSF47616">
    <property type="entry name" value="GST C-terminal domain-like"/>
    <property type="match status" value="1"/>
</dbReference>
<dbReference type="PANTHER" id="PTHR44051:SF8">
    <property type="entry name" value="GLUTATHIONE S-TRANSFERASE GSTA"/>
    <property type="match status" value="1"/>
</dbReference>
<dbReference type="EMBL" id="QRDP01000004">
    <property type="protein sequence ID" value="RED16061.1"/>
    <property type="molecule type" value="Genomic_DNA"/>
</dbReference>
<name>A0A3D9FG38_9SPHN</name>
<dbReference type="SUPFAM" id="SSF52833">
    <property type="entry name" value="Thioredoxin-like"/>
    <property type="match status" value="1"/>
</dbReference>
<dbReference type="InterPro" id="IPR004045">
    <property type="entry name" value="Glutathione_S-Trfase_N"/>
</dbReference>
<evidence type="ECO:0000313" key="3">
    <source>
        <dbReference type="EMBL" id="RED16061.1"/>
    </source>
</evidence>
<reference evidence="3 4" key="1">
    <citation type="submission" date="2018-07" db="EMBL/GenBank/DDBJ databases">
        <title>Genomic Encyclopedia of Type Strains, Phase IV (KMG-IV): sequencing the most valuable type-strain genomes for metagenomic binning, comparative biology and taxonomic classification.</title>
        <authorList>
            <person name="Goeker M."/>
        </authorList>
    </citation>
    <scope>NUCLEOTIDE SEQUENCE [LARGE SCALE GENOMIC DNA]</scope>
    <source>
        <strain evidence="3 4">DSM 26725</strain>
    </source>
</reference>
<dbReference type="InterPro" id="IPR004046">
    <property type="entry name" value="GST_C"/>
</dbReference>
<evidence type="ECO:0000259" key="1">
    <source>
        <dbReference type="PROSITE" id="PS50404"/>
    </source>
</evidence>
<dbReference type="SFLD" id="SFLDS00019">
    <property type="entry name" value="Glutathione_Transferase_(cytos"/>
    <property type="match status" value="1"/>
</dbReference>
<dbReference type="InterPro" id="IPR010987">
    <property type="entry name" value="Glutathione-S-Trfase_C-like"/>
</dbReference>
<dbReference type="PROSITE" id="PS50404">
    <property type="entry name" value="GST_NTER"/>
    <property type="match status" value="1"/>
</dbReference>
<dbReference type="PROSITE" id="PS50405">
    <property type="entry name" value="GST_CTER"/>
    <property type="match status" value="1"/>
</dbReference>
<dbReference type="Gene3D" id="1.20.1050.10">
    <property type="match status" value="1"/>
</dbReference>
<organism evidence="3 4">
    <name type="scientific">Parasphingopyxis lamellibrachiae</name>
    <dbReference type="NCBI Taxonomy" id="680125"/>
    <lineage>
        <taxon>Bacteria</taxon>
        <taxon>Pseudomonadati</taxon>
        <taxon>Pseudomonadota</taxon>
        <taxon>Alphaproteobacteria</taxon>
        <taxon>Sphingomonadales</taxon>
        <taxon>Sphingomonadaceae</taxon>
        <taxon>Parasphingopyxis</taxon>
    </lineage>
</organism>
<keyword evidence="3" id="KW-0808">Transferase</keyword>
<dbReference type="AlphaFoldDB" id="A0A3D9FG38"/>
<dbReference type="SFLD" id="SFLDG00358">
    <property type="entry name" value="Main_(cytGST)"/>
    <property type="match status" value="1"/>
</dbReference>
<proteinExistence type="predicted"/>
<accession>A0A3D9FG38</accession>
<dbReference type="InterPro" id="IPR040079">
    <property type="entry name" value="Glutathione_S-Trfase"/>
</dbReference>
<dbReference type="RefSeq" id="WP_116235508.1">
    <property type="nucleotide sequence ID" value="NZ_QRDP01000004.1"/>
</dbReference>
<keyword evidence="4" id="KW-1185">Reference proteome</keyword>
<sequence length="215" mass="23141">MIIYGSSLSPFVRKTGAFAAEMGLDYEHKPVMPGADDPEFRACSPFGKIPGFRDGDYCLGDSSAIIHYLDTKHPGSGLIPADPESRGRALWFEEVADTVLVPPMGAIFWARVVSKLMGTEGDEAAAVTAETETLPPVLAYLESQLADGREWLVGASITLADIAIASPFKNLEYSRANIDWANYPRLKAFVDRVLARDSFAPLLEADAAMVGAVTG</sequence>
<dbReference type="PANTHER" id="PTHR44051">
    <property type="entry name" value="GLUTATHIONE S-TRANSFERASE-RELATED"/>
    <property type="match status" value="1"/>
</dbReference>
<dbReference type="CDD" id="cd00570">
    <property type="entry name" value="GST_N_family"/>
    <property type="match status" value="1"/>
</dbReference>